<comment type="caution">
    <text evidence="1">The sequence shown here is derived from an EMBL/GenBank/DDBJ whole genome shotgun (WGS) entry which is preliminary data.</text>
</comment>
<evidence type="ECO:0000313" key="1">
    <source>
        <dbReference type="EMBL" id="OAR02677.1"/>
    </source>
</evidence>
<dbReference type="OrthoDB" id="5370478at2759"/>
<dbReference type="EMBL" id="LUKN01000566">
    <property type="protein sequence ID" value="OAR02677.1"/>
    <property type="molecule type" value="Genomic_DNA"/>
</dbReference>
<dbReference type="Proteomes" id="UP000243081">
    <property type="component" value="Unassembled WGS sequence"/>
</dbReference>
<gene>
    <name evidence="1" type="ORF">LLEC1_00689</name>
</gene>
<keyword evidence="2" id="KW-1185">Reference proteome</keyword>
<reference evidence="1 2" key="1">
    <citation type="submission" date="2016-03" db="EMBL/GenBank/DDBJ databases">
        <title>Fine-scale spatial genetic structure of a fungal parasite of coffee scale insects.</title>
        <authorList>
            <person name="Jackson D."/>
            <person name="Zemenick K.A."/>
            <person name="Malloure B."/>
            <person name="Quandt C.A."/>
            <person name="James T.Y."/>
        </authorList>
    </citation>
    <scope>NUCLEOTIDE SEQUENCE [LARGE SCALE GENOMIC DNA]</scope>
    <source>
        <strain evidence="1 2">UM487</strain>
    </source>
</reference>
<proteinExistence type="predicted"/>
<evidence type="ECO:0000313" key="2">
    <source>
        <dbReference type="Proteomes" id="UP000243081"/>
    </source>
</evidence>
<accession>A0A179IJ38</accession>
<dbReference type="AlphaFoldDB" id="A0A179IJ38"/>
<protein>
    <recommendedName>
        <fullName evidence="3">Transcription factor domain-containing protein</fullName>
    </recommendedName>
</protein>
<sequence length="86" mass="9516">MTLEKKTDATSIAIETRTYWACFIMDCMVNSGTYNPPMLLMSEMVKLKIPRLVGVVEFAFGPDSSCRAPRSAESYANNTTGILDIT</sequence>
<name>A0A179IJ38_CORDF</name>
<evidence type="ECO:0008006" key="3">
    <source>
        <dbReference type="Google" id="ProtNLM"/>
    </source>
</evidence>
<organism evidence="1 2">
    <name type="scientific">Cordyceps confragosa</name>
    <name type="common">Lecanicillium lecanii</name>
    <dbReference type="NCBI Taxonomy" id="2714763"/>
    <lineage>
        <taxon>Eukaryota</taxon>
        <taxon>Fungi</taxon>
        <taxon>Dikarya</taxon>
        <taxon>Ascomycota</taxon>
        <taxon>Pezizomycotina</taxon>
        <taxon>Sordariomycetes</taxon>
        <taxon>Hypocreomycetidae</taxon>
        <taxon>Hypocreales</taxon>
        <taxon>Cordycipitaceae</taxon>
        <taxon>Akanthomyces</taxon>
    </lineage>
</organism>